<feature type="active site" description="Proton acceptor" evidence="3">
    <location>
        <position position="186"/>
    </location>
</feature>
<dbReference type="FunFam" id="3.40.640.10:FF:000089">
    <property type="entry name" value="Aminotransferase, DegT/DnrJ/EryC1/StrS family"/>
    <property type="match status" value="1"/>
</dbReference>
<evidence type="ECO:0000256" key="4">
    <source>
        <dbReference type="PIRSR" id="PIRSR000390-2"/>
    </source>
</evidence>
<protein>
    <submittedName>
        <fullName evidence="6">Aminotransferase DegT</fullName>
    </submittedName>
</protein>
<dbReference type="PIRSF" id="PIRSF000390">
    <property type="entry name" value="PLP_StrS"/>
    <property type="match status" value="1"/>
</dbReference>
<name>A0A150WG78_BDEBC</name>
<dbReference type="EMBL" id="LUKF01000016">
    <property type="protein sequence ID" value="KYG61943.1"/>
    <property type="molecule type" value="Genomic_DNA"/>
</dbReference>
<dbReference type="RefSeq" id="WP_063244087.1">
    <property type="nucleotide sequence ID" value="NZ_LUKF01000016.1"/>
</dbReference>
<accession>A0A150WG78</accession>
<dbReference type="SUPFAM" id="SSF53383">
    <property type="entry name" value="PLP-dependent transferases"/>
    <property type="match status" value="1"/>
</dbReference>
<dbReference type="InterPro" id="IPR015421">
    <property type="entry name" value="PyrdxlP-dep_Trfase_major"/>
</dbReference>
<evidence type="ECO:0000256" key="5">
    <source>
        <dbReference type="RuleBase" id="RU004508"/>
    </source>
</evidence>
<dbReference type="OrthoDB" id="5288475at2"/>
<dbReference type="PANTHER" id="PTHR30244:SF42">
    <property type="entry name" value="UDP-2-ACETAMIDO-2-DEOXY-3-OXO-D-GLUCURONATE AMINOTRANSFERASE"/>
    <property type="match status" value="1"/>
</dbReference>
<dbReference type="InterPro" id="IPR015424">
    <property type="entry name" value="PyrdxlP-dep_Trfase"/>
</dbReference>
<keyword evidence="1 4" id="KW-0663">Pyridoxal phosphate</keyword>
<dbReference type="GO" id="GO:0008483">
    <property type="term" value="F:transaminase activity"/>
    <property type="evidence" value="ECO:0007669"/>
    <property type="project" value="UniProtKB-KW"/>
</dbReference>
<dbReference type="Pfam" id="PF01041">
    <property type="entry name" value="DegT_DnrJ_EryC1"/>
    <property type="match status" value="1"/>
</dbReference>
<keyword evidence="6" id="KW-0032">Aminotransferase</keyword>
<organism evidence="6 7">
    <name type="scientific">Bdellovibrio bacteriovorus</name>
    <dbReference type="NCBI Taxonomy" id="959"/>
    <lineage>
        <taxon>Bacteria</taxon>
        <taxon>Pseudomonadati</taxon>
        <taxon>Bdellovibrionota</taxon>
        <taxon>Bdellovibrionia</taxon>
        <taxon>Bdellovibrionales</taxon>
        <taxon>Pseudobdellovibrionaceae</taxon>
        <taxon>Bdellovibrio</taxon>
    </lineage>
</organism>
<evidence type="ECO:0000256" key="1">
    <source>
        <dbReference type="ARBA" id="ARBA00022898"/>
    </source>
</evidence>
<dbReference type="CDD" id="cd00616">
    <property type="entry name" value="AHBA_syn"/>
    <property type="match status" value="1"/>
</dbReference>
<proteinExistence type="inferred from homology"/>
<gene>
    <name evidence="6" type="ORF">AZI85_06960</name>
</gene>
<feature type="modified residue" description="N6-(pyridoxal phosphate)lysine" evidence="4">
    <location>
        <position position="186"/>
    </location>
</feature>
<dbReference type="InterPro" id="IPR000653">
    <property type="entry name" value="DegT/StrS_aminotransferase"/>
</dbReference>
<evidence type="ECO:0000313" key="6">
    <source>
        <dbReference type="EMBL" id="KYG61943.1"/>
    </source>
</evidence>
<keyword evidence="6" id="KW-0808">Transferase</keyword>
<dbReference type="Gene3D" id="3.90.1150.10">
    <property type="entry name" value="Aspartate Aminotransferase, domain 1"/>
    <property type="match status" value="1"/>
</dbReference>
<dbReference type="GO" id="GO:0030170">
    <property type="term" value="F:pyridoxal phosphate binding"/>
    <property type="evidence" value="ECO:0007669"/>
    <property type="project" value="UniProtKB-ARBA"/>
</dbReference>
<evidence type="ECO:0000256" key="3">
    <source>
        <dbReference type="PIRSR" id="PIRSR000390-1"/>
    </source>
</evidence>
<dbReference type="InterPro" id="IPR015422">
    <property type="entry name" value="PyrdxlP-dep_Trfase_small"/>
</dbReference>
<evidence type="ECO:0000256" key="2">
    <source>
        <dbReference type="ARBA" id="ARBA00037999"/>
    </source>
</evidence>
<dbReference type="AlphaFoldDB" id="A0A150WG78"/>
<sequence>MSIPFIDLKSQYKALKTNIDSRIQKVLDHGAYVNGPEVVELEQTLAKYVGVKHCLTIANGTDALWVPLMALGIGQGDEVITTAFSFIATAETIVLAGAKPIYVDIDPKTFNIDVTKIEAAITPRTKAIMPVSLYGQMPEMDKINEIAKKHNLAVIEDAAQSFGARYKDKRSGSLTTATGTSFFPAKPLGCYGDGGAIFTNDDNLVKIIKEIREHGSESRYYHTRLGINGRLDTIQCAILLAKMERYDWELEQRQRVADRYNDAFSSIKADGFSTPFVESHNKSAWAQYTLTVKDRAAFQKKMTDAGVPTSIHYPRIMPDQPWYKEHTADPKQELPMARWAAEHVISLPMYPDMDNATQDKIIAAVKGAF</sequence>
<comment type="similarity">
    <text evidence="2 5">Belongs to the DegT/DnrJ/EryC1 family.</text>
</comment>
<evidence type="ECO:0000313" key="7">
    <source>
        <dbReference type="Proteomes" id="UP000075391"/>
    </source>
</evidence>
<dbReference type="Proteomes" id="UP000075391">
    <property type="component" value="Unassembled WGS sequence"/>
</dbReference>
<dbReference type="GO" id="GO:0000271">
    <property type="term" value="P:polysaccharide biosynthetic process"/>
    <property type="evidence" value="ECO:0007669"/>
    <property type="project" value="TreeGrafter"/>
</dbReference>
<reference evidence="6 7" key="1">
    <citation type="submission" date="2016-03" db="EMBL/GenBank/DDBJ databases">
        <authorList>
            <person name="Ploux O."/>
        </authorList>
    </citation>
    <scope>NUCLEOTIDE SEQUENCE [LARGE SCALE GENOMIC DNA]</scope>
    <source>
        <strain evidence="6 7">BER2</strain>
    </source>
</reference>
<comment type="caution">
    <text evidence="6">The sequence shown here is derived from an EMBL/GenBank/DDBJ whole genome shotgun (WGS) entry which is preliminary data.</text>
</comment>
<dbReference type="PANTHER" id="PTHR30244">
    <property type="entry name" value="TRANSAMINASE"/>
    <property type="match status" value="1"/>
</dbReference>
<dbReference type="Gene3D" id="3.40.640.10">
    <property type="entry name" value="Type I PLP-dependent aspartate aminotransferase-like (Major domain)"/>
    <property type="match status" value="1"/>
</dbReference>